<dbReference type="InterPro" id="IPR046783">
    <property type="entry name" value="HTH_63"/>
</dbReference>
<evidence type="ECO:0000256" key="1">
    <source>
        <dbReference type="SAM" id="MobiDB-lite"/>
    </source>
</evidence>
<proteinExistence type="predicted"/>
<sequence>MDPLDRPPDRRVVLYLRQHASAALVEELCGLVERVRRLEADGAAVTVATWGPVTPALERLDDTGPSVSHTVDSFQAWADREGYSLRPAFSRCETTSLLECRPCTELRVPTACLAVSVDGELRCVVPCSDGERTYGVETCLDALEAGRGDPFDTPEPREPPREDATVPLE</sequence>
<dbReference type="STRING" id="1227497.C491_17849"/>
<evidence type="ECO:0000313" key="2">
    <source>
        <dbReference type="EMBL" id="ELY54815.1"/>
    </source>
</evidence>
<evidence type="ECO:0000313" key="3">
    <source>
        <dbReference type="Proteomes" id="UP000011688"/>
    </source>
</evidence>
<dbReference type="Pfam" id="PF20575">
    <property type="entry name" value="HTH_63"/>
    <property type="match status" value="1"/>
</dbReference>
<dbReference type="Proteomes" id="UP000011688">
    <property type="component" value="Unassembled WGS sequence"/>
</dbReference>
<reference evidence="2 3" key="1">
    <citation type="journal article" date="2014" name="PLoS Genet.">
        <title>Phylogenetically driven sequencing of extremely halophilic archaea reveals strategies for static and dynamic osmo-response.</title>
        <authorList>
            <person name="Becker E.A."/>
            <person name="Seitzer P.M."/>
            <person name="Tritt A."/>
            <person name="Larsen D."/>
            <person name="Krusor M."/>
            <person name="Yao A.I."/>
            <person name="Wu D."/>
            <person name="Madern D."/>
            <person name="Eisen J.A."/>
            <person name="Darling A.E."/>
            <person name="Facciotti M.T."/>
        </authorList>
    </citation>
    <scope>NUCLEOTIDE SEQUENCE [LARGE SCALE GENOMIC DNA]</scope>
    <source>
        <strain evidence="2 3">DSM 10524</strain>
    </source>
</reference>
<gene>
    <name evidence="2" type="ORF">C491_17849</name>
</gene>
<keyword evidence="3" id="KW-1185">Reference proteome</keyword>
<feature type="region of interest" description="Disordered" evidence="1">
    <location>
        <begin position="145"/>
        <end position="169"/>
    </location>
</feature>
<comment type="caution">
    <text evidence="2">The sequence shown here is derived from an EMBL/GenBank/DDBJ whole genome shotgun (WGS) entry which is preliminary data.</text>
</comment>
<accession>L9WZB4</accession>
<dbReference type="EMBL" id="AOIB01000034">
    <property type="protein sequence ID" value="ELY54815.1"/>
    <property type="molecule type" value="Genomic_DNA"/>
</dbReference>
<organism evidence="2 3">
    <name type="scientific">Natronococcus amylolyticus DSM 10524</name>
    <dbReference type="NCBI Taxonomy" id="1227497"/>
    <lineage>
        <taxon>Archaea</taxon>
        <taxon>Methanobacteriati</taxon>
        <taxon>Methanobacteriota</taxon>
        <taxon>Stenosarchaea group</taxon>
        <taxon>Halobacteria</taxon>
        <taxon>Halobacteriales</taxon>
        <taxon>Natrialbaceae</taxon>
        <taxon>Natronococcus</taxon>
    </lineage>
</organism>
<dbReference type="eggNOG" id="arCOG07982">
    <property type="taxonomic scope" value="Archaea"/>
</dbReference>
<name>L9WZB4_9EURY</name>
<dbReference type="AlphaFoldDB" id="L9WZB4"/>
<protein>
    <submittedName>
        <fullName evidence="2">Uncharacterized protein</fullName>
    </submittedName>
</protein>